<evidence type="ECO:0000256" key="2">
    <source>
        <dbReference type="ARBA" id="ARBA00007783"/>
    </source>
</evidence>
<evidence type="ECO:0000256" key="1">
    <source>
        <dbReference type="ARBA" id="ARBA00004429"/>
    </source>
</evidence>
<sequence length="119" mass="13664">LCLPLIMIIEYSLALGMALLSSAIAVYLRDVEYILGIVTMAWQFLTPVMYSVDMVPQQFWVIFNLNPMTPIIVAYRDILYFKQIPEIPTLLHAFVVGILLLIIGELFFGKLKRHFAEEL</sequence>
<dbReference type="Pfam" id="PF01061">
    <property type="entry name" value="ABC2_membrane"/>
    <property type="match status" value="1"/>
</dbReference>
<evidence type="ECO:0000256" key="6">
    <source>
        <dbReference type="ARBA" id="ARBA00022989"/>
    </source>
</evidence>
<reference evidence="10" key="2">
    <citation type="submission" date="2021-09" db="EMBL/GenBank/DDBJ databases">
        <authorList>
            <person name="Gilroy R."/>
        </authorList>
    </citation>
    <scope>NUCLEOTIDE SEQUENCE</scope>
    <source>
        <strain evidence="10">CHK193-16274</strain>
    </source>
</reference>
<dbReference type="GO" id="GO:0005886">
    <property type="term" value="C:plasma membrane"/>
    <property type="evidence" value="ECO:0007669"/>
    <property type="project" value="UniProtKB-SubCell"/>
</dbReference>
<keyword evidence="3" id="KW-0813">Transport</keyword>
<evidence type="ECO:0000256" key="3">
    <source>
        <dbReference type="ARBA" id="ARBA00022448"/>
    </source>
</evidence>
<keyword evidence="6 8" id="KW-1133">Transmembrane helix</keyword>
<dbReference type="EMBL" id="DYWV01000377">
    <property type="protein sequence ID" value="HJF41459.1"/>
    <property type="molecule type" value="Genomic_DNA"/>
</dbReference>
<comment type="caution">
    <text evidence="10">The sequence shown here is derived from an EMBL/GenBank/DDBJ whole genome shotgun (WGS) entry which is preliminary data.</text>
</comment>
<feature type="transmembrane region" description="Helical" evidence="8">
    <location>
        <begin position="33"/>
        <end position="52"/>
    </location>
</feature>
<keyword evidence="4" id="KW-1003">Cell membrane</keyword>
<evidence type="ECO:0000256" key="8">
    <source>
        <dbReference type="SAM" id="Phobius"/>
    </source>
</evidence>
<feature type="non-terminal residue" evidence="10">
    <location>
        <position position="1"/>
    </location>
</feature>
<feature type="transmembrane region" description="Helical" evidence="8">
    <location>
        <begin position="6"/>
        <end position="28"/>
    </location>
</feature>
<dbReference type="Proteomes" id="UP000749320">
    <property type="component" value="Unassembled WGS sequence"/>
</dbReference>
<accession>A0A921GFB6</accession>
<reference evidence="10" key="1">
    <citation type="journal article" date="2021" name="PeerJ">
        <title>Extensive microbial diversity within the chicken gut microbiome revealed by metagenomics and culture.</title>
        <authorList>
            <person name="Gilroy R."/>
            <person name="Ravi A."/>
            <person name="Getino M."/>
            <person name="Pursley I."/>
            <person name="Horton D.L."/>
            <person name="Alikhan N.F."/>
            <person name="Baker D."/>
            <person name="Gharbi K."/>
            <person name="Hall N."/>
            <person name="Watson M."/>
            <person name="Adriaenssens E.M."/>
            <person name="Foster-Nyarko E."/>
            <person name="Jarju S."/>
            <person name="Secka A."/>
            <person name="Antonio M."/>
            <person name="Oren A."/>
            <person name="Chaudhuri R.R."/>
            <person name="La Ragione R."/>
            <person name="Hildebrand F."/>
            <person name="Pallen M.J."/>
        </authorList>
    </citation>
    <scope>NUCLEOTIDE SEQUENCE</scope>
    <source>
        <strain evidence="10">CHK193-16274</strain>
    </source>
</reference>
<evidence type="ECO:0000256" key="4">
    <source>
        <dbReference type="ARBA" id="ARBA00022475"/>
    </source>
</evidence>
<dbReference type="InterPro" id="IPR013525">
    <property type="entry name" value="ABC2_TM"/>
</dbReference>
<feature type="domain" description="ABC-2 type transporter transmembrane" evidence="9">
    <location>
        <begin position="3"/>
        <end position="80"/>
    </location>
</feature>
<keyword evidence="5 8" id="KW-0812">Transmembrane</keyword>
<dbReference type="PANTHER" id="PTHR30413">
    <property type="entry name" value="INNER MEMBRANE TRANSPORT PERMEASE"/>
    <property type="match status" value="1"/>
</dbReference>
<evidence type="ECO:0000256" key="7">
    <source>
        <dbReference type="ARBA" id="ARBA00023136"/>
    </source>
</evidence>
<dbReference type="GO" id="GO:0140359">
    <property type="term" value="F:ABC-type transporter activity"/>
    <property type="evidence" value="ECO:0007669"/>
    <property type="project" value="InterPro"/>
</dbReference>
<evidence type="ECO:0000259" key="9">
    <source>
        <dbReference type="Pfam" id="PF01061"/>
    </source>
</evidence>
<dbReference type="GO" id="GO:0015920">
    <property type="term" value="P:lipopolysaccharide transport"/>
    <property type="evidence" value="ECO:0007669"/>
    <property type="project" value="TreeGrafter"/>
</dbReference>
<comment type="similarity">
    <text evidence="2">Belongs to the ABC-2 integral membrane protein family.</text>
</comment>
<dbReference type="PANTHER" id="PTHR30413:SF8">
    <property type="entry name" value="TRANSPORT PERMEASE PROTEIN"/>
    <property type="match status" value="1"/>
</dbReference>
<name>A0A921GFB6_9FIRM</name>
<evidence type="ECO:0000256" key="5">
    <source>
        <dbReference type="ARBA" id="ARBA00022692"/>
    </source>
</evidence>
<dbReference type="AlphaFoldDB" id="A0A921GFB6"/>
<evidence type="ECO:0000313" key="10">
    <source>
        <dbReference type="EMBL" id="HJF41459.1"/>
    </source>
</evidence>
<comment type="subcellular location">
    <subcellularLocation>
        <location evidence="1">Cell inner membrane</location>
        <topology evidence="1">Multi-pass membrane protein</topology>
    </subcellularLocation>
</comment>
<evidence type="ECO:0000313" key="11">
    <source>
        <dbReference type="Proteomes" id="UP000749320"/>
    </source>
</evidence>
<gene>
    <name evidence="10" type="ORF">K8V91_11095</name>
</gene>
<feature type="transmembrane region" description="Helical" evidence="8">
    <location>
        <begin position="90"/>
        <end position="109"/>
    </location>
</feature>
<protein>
    <submittedName>
        <fullName evidence="10">ABC transporter permease</fullName>
    </submittedName>
</protein>
<organism evidence="10 11">
    <name type="scientific">Thomasclavelia spiroformis</name>
    <dbReference type="NCBI Taxonomy" id="29348"/>
    <lineage>
        <taxon>Bacteria</taxon>
        <taxon>Bacillati</taxon>
        <taxon>Bacillota</taxon>
        <taxon>Erysipelotrichia</taxon>
        <taxon>Erysipelotrichales</taxon>
        <taxon>Coprobacillaceae</taxon>
        <taxon>Thomasclavelia</taxon>
    </lineage>
</organism>
<proteinExistence type="inferred from homology"/>
<keyword evidence="7 8" id="KW-0472">Membrane</keyword>